<feature type="transmembrane region" description="Helical" evidence="1">
    <location>
        <begin position="51"/>
        <end position="72"/>
    </location>
</feature>
<reference evidence="2 3" key="1">
    <citation type="submission" date="2021-03" db="EMBL/GenBank/DDBJ databases">
        <authorList>
            <person name="D'Agostino P."/>
            <person name="Huntemann M."/>
            <person name="Clum A."/>
            <person name="Spunde A."/>
            <person name="Palaniappan K."/>
            <person name="Ritter S."/>
            <person name="Mikhailova N."/>
            <person name="Chen I.-M."/>
            <person name="Stamatis D."/>
            <person name="Reddy T."/>
            <person name="O'Malley R."/>
            <person name="Daum C."/>
            <person name="Shapiro N."/>
            <person name="Ivanova N."/>
            <person name="Kyrpides N."/>
            <person name="Woyke T."/>
        </authorList>
    </citation>
    <scope>NUCLEOTIDE SEQUENCE [LARGE SCALE GENOMIC DNA]</scope>
    <source>
        <strain evidence="2 3">WS4403</strain>
    </source>
</reference>
<reference evidence="3" key="2">
    <citation type="submission" date="2023-07" db="EMBL/GenBank/DDBJ databases">
        <title>Genome mining of underrepresented organisms for secondary metabolites.</title>
        <authorList>
            <person name="D'Agostino P.M."/>
        </authorList>
    </citation>
    <scope>NUCLEOTIDE SEQUENCE [LARGE SCALE GENOMIC DNA]</scope>
    <source>
        <strain evidence="3">WS4403</strain>
    </source>
</reference>
<feature type="transmembrane region" description="Helical" evidence="1">
    <location>
        <begin position="20"/>
        <end position="39"/>
    </location>
</feature>
<evidence type="ECO:0008006" key="4">
    <source>
        <dbReference type="Google" id="ProtNLM"/>
    </source>
</evidence>
<protein>
    <recommendedName>
        <fullName evidence="4">Inner membrane protein</fullName>
    </recommendedName>
</protein>
<keyword evidence="1" id="KW-1133">Transmembrane helix</keyword>
<dbReference type="Proteomes" id="UP001195624">
    <property type="component" value="Unassembled WGS sequence"/>
</dbReference>
<evidence type="ECO:0000256" key="1">
    <source>
        <dbReference type="SAM" id="Phobius"/>
    </source>
</evidence>
<keyword evidence="1" id="KW-0472">Membrane</keyword>
<organism evidence="2 3">
    <name type="scientific">Winslowiella toletana</name>
    <dbReference type="NCBI Taxonomy" id="92490"/>
    <lineage>
        <taxon>Bacteria</taxon>
        <taxon>Pseudomonadati</taxon>
        <taxon>Pseudomonadota</taxon>
        <taxon>Gammaproteobacteria</taxon>
        <taxon>Enterobacterales</taxon>
        <taxon>Erwiniaceae</taxon>
        <taxon>Winslowiella</taxon>
    </lineage>
</organism>
<gene>
    <name evidence="2" type="ORF">J2125_004458</name>
</gene>
<name>A0ABS4PGN0_9GAMM</name>
<keyword evidence="1" id="KW-0812">Transmembrane</keyword>
<evidence type="ECO:0000313" key="2">
    <source>
        <dbReference type="EMBL" id="MBP2171266.1"/>
    </source>
</evidence>
<keyword evidence="3" id="KW-1185">Reference proteome</keyword>
<accession>A0ABS4PGN0</accession>
<proteinExistence type="predicted"/>
<comment type="caution">
    <text evidence="2">The sequence shown here is derived from an EMBL/GenBank/DDBJ whole genome shotgun (WGS) entry which is preliminary data.</text>
</comment>
<evidence type="ECO:0000313" key="3">
    <source>
        <dbReference type="Proteomes" id="UP001195624"/>
    </source>
</evidence>
<sequence>MNKIANKTFWYRGGFKSREFWGQMCWIMMSGVLINFSSLKLVQPDTQYLDVVLLFFIVMGVKYSILCLFRFIDWYHSPLTDMRHCRKNDAVQKRGN</sequence>
<dbReference type="EMBL" id="JAGGMQ010000001">
    <property type="protein sequence ID" value="MBP2171266.1"/>
    <property type="molecule type" value="Genomic_DNA"/>
</dbReference>